<dbReference type="GO" id="GO:0009279">
    <property type="term" value="C:cell outer membrane"/>
    <property type="evidence" value="ECO:0007669"/>
    <property type="project" value="UniProtKB-SubCell"/>
</dbReference>
<dbReference type="CAZy" id="GH23">
    <property type="family name" value="Glycoside Hydrolase Family 23"/>
</dbReference>
<sequence length="558" mass="62961">MGPTQNQSVKLAFVAVAIAGLVFVHPPMAATLFLTALPPDNPLPPALPDDSPEESPALTDAAEREPALELERTNELQESAGDMDDVNLAALDAWVLDRKSDVDSRVRQTDQECDYLTLVNSLRQEQFTGDLDEIRERGVLRVLISMGRTNFFFSHGEIRGFEYELFREFEKEVNKDLSPSQRPIRVFFIPTPFDEMMDKLNQGLGDVVAAGMTITPERSKKARFTQPYIRNVNEVVVVNREVKNLNSLEDLSGRQVYVRPGSSYSEHLNKLNASLAANKLPPIKIVRGDPSLNTDDILELVNSGVIKITVADSHIATLWARALPDIRVHEDLAVNTGGKIAWAVRKDTHQLRAELNDFIRSHRKGTLMGNIFFDRYYKNASWINNAISPQDHEKLSPLEDLFQKYGDEYGFDWLALAAQAYQESGFDHTKTSHRGAVGVMQILPSTAADKMISIPDINDLENNIHAGAKYLYFLREHYFNSPDISPEDRVLFAWAAYNAGPGRINHLRREAALQGLDPNKWFYNVEKMAAMDIGRETVEYVANVNKYYVAFRLGYERS</sequence>
<reference evidence="6 7" key="1">
    <citation type="journal article" date="2012" name="Environ. Microbiol.">
        <title>The genome sequence of Desulfatibacillum alkenivorans AK-01: a blueprint for anaerobic alkane oxidation.</title>
        <authorList>
            <person name="Callaghan A.V."/>
            <person name="Morris B.E."/>
            <person name="Pereira I.A."/>
            <person name="McInerney M.J."/>
            <person name="Austin R.N."/>
            <person name="Groves J.T."/>
            <person name="Kukor J.J."/>
            <person name="Suflita J.M."/>
            <person name="Young L.Y."/>
            <person name="Zylstra G.J."/>
            <person name="Wawrik B."/>
        </authorList>
    </citation>
    <scope>NUCLEOTIDE SEQUENCE [LARGE SCALE GENOMIC DNA]</scope>
    <source>
        <strain evidence="6 7">AK-01</strain>
    </source>
</reference>
<evidence type="ECO:0000259" key="5">
    <source>
        <dbReference type="SMART" id="SM00062"/>
    </source>
</evidence>
<dbReference type="InterPro" id="IPR023346">
    <property type="entry name" value="Lysozyme-like_dom_sf"/>
</dbReference>
<dbReference type="Pfam" id="PF01464">
    <property type="entry name" value="SLT"/>
    <property type="match status" value="1"/>
</dbReference>
<evidence type="ECO:0000256" key="1">
    <source>
        <dbReference type="ARBA" id="ARBA00004339"/>
    </source>
</evidence>
<evidence type="ECO:0000256" key="4">
    <source>
        <dbReference type="SAM" id="MobiDB-lite"/>
    </source>
</evidence>
<evidence type="ECO:0000313" key="6">
    <source>
        <dbReference type="EMBL" id="ACL02611.1"/>
    </source>
</evidence>
<dbReference type="Gene3D" id="3.40.190.10">
    <property type="entry name" value="Periplasmic binding protein-like II"/>
    <property type="match status" value="2"/>
</dbReference>
<comment type="subcellular location">
    <subcellularLocation>
        <location evidence="1">Cell outer membrane</location>
        <topology evidence="1">Peripheral membrane protein</topology>
    </subcellularLocation>
</comment>
<gene>
    <name evidence="6" type="ordered locus">Dalk_0906</name>
</gene>
<dbReference type="KEGG" id="dal:Dalk_0906"/>
<proteinExistence type="predicted"/>
<dbReference type="eggNOG" id="COG4623">
    <property type="taxonomic scope" value="Bacteria"/>
</dbReference>
<dbReference type="InterPro" id="IPR001638">
    <property type="entry name" value="Solute-binding_3/MltF_N"/>
</dbReference>
<dbReference type="HOGENOM" id="CLU_027494_1_0_7"/>
<name>B8FI44_DESAL</name>
<dbReference type="PANTHER" id="PTHR35936">
    <property type="entry name" value="MEMBRANE-BOUND LYTIC MUREIN TRANSGLYCOSYLASE F"/>
    <property type="match status" value="1"/>
</dbReference>
<evidence type="ECO:0000313" key="7">
    <source>
        <dbReference type="Proteomes" id="UP000000739"/>
    </source>
</evidence>
<accession>B8FI44</accession>
<dbReference type="AlphaFoldDB" id="B8FI44"/>
<keyword evidence="7" id="KW-1185">Reference proteome</keyword>
<keyword evidence="3" id="KW-0998">Cell outer membrane</keyword>
<feature type="domain" description="Solute-binding protein family 3/N-terminal" evidence="5">
    <location>
        <begin position="139"/>
        <end position="375"/>
    </location>
</feature>
<dbReference type="InterPro" id="IPR008258">
    <property type="entry name" value="Transglycosylase_SLT_dom_1"/>
</dbReference>
<dbReference type="Pfam" id="PF00497">
    <property type="entry name" value="SBP_bac_3"/>
    <property type="match status" value="1"/>
</dbReference>
<feature type="compositionally biased region" description="Basic and acidic residues" evidence="4">
    <location>
        <begin position="61"/>
        <end position="75"/>
    </location>
</feature>
<dbReference type="CDD" id="cd01009">
    <property type="entry name" value="PBP2_YfhD_N"/>
    <property type="match status" value="1"/>
</dbReference>
<dbReference type="RefSeq" id="WP_012610049.1">
    <property type="nucleotide sequence ID" value="NC_011768.1"/>
</dbReference>
<evidence type="ECO:0000256" key="2">
    <source>
        <dbReference type="ARBA" id="ARBA00022729"/>
    </source>
</evidence>
<keyword evidence="3" id="KW-0472">Membrane</keyword>
<dbReference type="Proteomes" id="UP000000739">
    <property type="component" value="Chromosome"/>
</dbReference>
<dbReference type="Gene3D" id="1.10.530.10">
    <property type="match status" value="1"/>
</dbReference>
<protein>
    <submittedName>
        <fullName evidence="6">Lytic transglycosylase catalytic</fullName>
    </submittedName>
</protein>
<dbReference type="CDD" id="cd13403">
    <property type="entry name" value="MLTF-like"/>
    <property type="match status" value="1"/>
</dbReference>
<dbReference type="EMBL" id="CP001322">
    <property type="protein sequence ID" value="ACL02611.1"/>
    <property type="molecule type" value="Genomic_DNA"/>
</dbReference>
<dbReference type="SUPFAM" id="SSF53850">
    <property type="entry name" value="Periplasmic binding protein-like II"/>
    <property type="match status" value="1"/>
</dbReference>
<evidence type="ECO:0000256" key="3">
    <source>
        <dbReference type="ARBA" id="ARBA00023237"/>
    </source>
</evidence>
<feature type="region of interest" description="Disordered" evidence="4">
    <location>
        <begin position="43"/>
        <end position="81"/>
    </location>
</feature>
<organism evidence="6 7">
    <name type="scientific">Desulfatibacillum aliphaticivorans</name>
    <dbReference type="NCBI Taxonomy" id="218208"/>
    <lineage>
        <taxon>Bacteria</taxon>
        <taxon>Pseudomonadati</taxon>
        <taxon>Thermodesulfobacteriota</taxon>
        <taxon>Desulfobacteria</taxon>
        <taxon>Desulfobacterales</taxon>
        <taxon>Desulfatibacillaceae</taxon>
        <taxon>Desulfatibacillum</taxon>
    </lineage>
</organism>
<dbReference type="SUPFAM" id="SSF53955">
    <property type="entry name" value="Lysozyme-like"/>
    <property type="match status" value="1"/>
</dbReference>
<keyword evidence="2" id="KW-0732">Signal</keyword>
<dbReference type="SMART" id="SM00062">
    <property type="entry name" value="PBPb"/>
    <property type="match status" value="1"/>
</dbReference>